<name>A0A0A0JZP5_9MICO</name>
<feature type="transmembrane region" description="Helical" evidence="2">
    <location>
        <begin position="97"/>
        <end position="122"/>
    </location>
</feature>
<keyword evidence="4" id="KW-1185">Reference proteome</keyword>
<feature type="compositionally biased region" description="Basic and acidic residues" evidence="1">
    <location>
        <begin position="213"/>
        <end position="226"/>
    </location>
</feature>
<keyword evidence="2" id="KW-1133">Transmembrane helix</keyword>
<organism evidence="3 4">
    <name type="scientific">Knoellia aerolata DSM 18566</name>
    <dbReference type="NCBI Taxonomy" id="1385519"/>
    <lineage>
        <taxon>Bacteria</taxon>
        <taxon>Bacillati</taxon>
        <taxon>Actinomycetota</taxon>
        <taxon>Actinomycetes</taxon>
        <taxon>Micrococcales</taxon>
        <taxon>Intrasporangiaceae</taxon>
        <taxon>Knoellia</taxon>
    </lineage>
</organism>
<gene>
    <name evidence="3" type="ORF">N801_06825</name>
</gene>
<reference evidence="3 4" key="1">
    <citation type="submission" date="2013-08" db="EMBL/GenBank/DDBJ databases">
        <title>The genome sequence of Knoellia aerolata.</title>
        <authorList>
            <person name="Zhu W."/>
            <person name="Wang G."/>
        </authorList>
    </citation>
    <scope>NUCLEOTIDE SEQUENCE [LARGE SCALE GENOMIC DNA]</scope>
    <source>
        <strain evidence="3 4">DSM 18566</strain>
    </source>
</reference>
<feature type="region of interest" description="Disordered" evidence="1">
    <location>
        <begin position="178"/>
        <end position="226"/>
    </location>
</feature>
<feature type="transmembrane region" description="Helical" evidence="2">
    <location>
        <begin position="67"/>
        <end position="85"/>
    </location>
</feature>
<keyword evidence="2" id="KW-0472">Membrane</keyword>
<evidence type="ECO:0000256" key="2">
    <source>
        <dbReference type="SAM" id="Phobius"/>
    </source>
</evidence>
<feature type="compositionally biased region" description="Acidic residues" evidence="1">
    <location>
        <begin position="178"/>
        <end position="187"/>
    </location>
</feature>
<evidence type="ECO:0000313" key="3">
    <source>
        <dbReference type="EMBL" id="KGN41517.1"/>
    </source>
</evidence>
<evidence type="ECO:0000313" key="4">
    <source>
        <dbReference type="Proteomes" id="UP000030013"/>
    </source>
</evidence>
<dbReference type="EMBL" id="AVPL01000016">
    <property type="protein sequence ID" value="KGN41517.1"/>
    <property type="molecule type" value="Genomic_DNA"/>
</dbReference>
<dbReference type="AlphaFoldDB" id="A0A0A0JZP5"/>
<proteinExistence type="predicted"/>
<comment type="caution">
    <text evidence="3">The sequence shown here is derived from an EMBL/GenBank/DDBJ whole genome shotgun (WGS) entry which is preliminary data.</text>
</comment>
<evidence type="ECO:0000256" key="1">
    <source>
        <dbReference type="SAM" id="MobiDB-lite"/>
    </source>
</evidence>
<dbReference type="STRING" id="1385519.N801_06825"/>
<protein>
    <submittedName>
        <fullName evidence="3">Uncharacterized protein</fullName>
    </submittedName>
</protein>
<feature type="transmembrane region" description="Helical" evidence="2">
    <location>
        <begin position="12"/>
        <end position="33"/>
    </location>
</feature>
<sequence length="226" mass="24095">MARDRLVGVSTRLLAGASVLTTTGLLIGLRSAWQQYEESSEPDGSPLTLTFAVRTTLLVVESGFRPIGAQLLLASALVAVAVMALHRHPSWGQARRLRWEVLGALLLALVVVLGLVLANLYAMTSPDSAGDDPAGFFGTGPPTDLIVGNLMTLCASLLTLTGAVLWWVRLAPAPEVDLGESVDEEPTATDSTPGDASRDESTPFVDDGTTTDWSRDWSPEDFRPPR</sequence>
<feature type="transmembrane region" description="Helical" evidence="2">
    <location>
        <begin position="146"/>
        <end position="168"/>
    </location>
</feature>
<dbReference type="eggNOG" id="ENOG503221B">
    <property type="taxonomic scope" value="Bacteria"/>
</dbReference>
<keyword evidence="2" id="KW-0812">Transmembrane</keyword>
<accession>A0A0A0JZP5</accession>
<dbReference type="Proteomes" id="UP000030013">
    <property type="component" value="Unassembled WGS sequence"/>
</dbReference>